<proteinExistence type="predicted"/>
<gene>
    <name evidence="1" type="ORF">KI387_006207</name>
</gene>
<dbReference type="EMBL" id="JAHRHJ020000002">
    <property type="protein sequence ID" value="KAH9326029.1"/>
    <property type="molecule type" value="Genomic_DNA"/>
</dbReference>
<organism evidence="1 2">
    <name type="scientific">Taxus chinensis</name>
    <name type="common">Chinese yew</name>
    <name type="synonym">Taxus wallichiana var. chinensis</name>
    <dbReference type="NCBI Taxonomy" id="29808"/>
    <lineage>
        <taxon>Eukaryota</taxon>
        <taxon>Viridiplantae</taxon>
        <taxon>Streptophyta</taxon>
        <taxon>Embryophyta</taxon>
        <taxon>Tracheophyta</taxon>
        <taxon>Spermatophyta</taxon>
        <taxon>Pinopsida</taxon>
        <taxon>Pinidae</taxon>
        <taxon>Conifers II</taxon>
        <taxon>Cupressales</taxon>
        <taxon>Taxaceae</taxon>
        <taxon>Taxus</taxon>
    </lineage>
</organism>
<comment type="caution">
    <text evidence="1">The sequence shown here is derived from an EMBL/GenBank/DDBJ whole genome shotgun (WGS) entry which is preliminary data.</text>
</comment>
<evidence type="ECO:0000313" key="1">
    <source>
        <dbReference type="EMBL" id="KAH9326029.1"/>
    </source>
</evidence>
<sequence length="89" mass="10016">MNRGGLRLCRSRGAMRLRCRIHGSRPRLRVFCVWEKMKKAINRLLASAVSTRKTTIKSLLGCNGSNPPVSTTRPFYGRSNSFYAEAIAD</sequence>
<evidence type="ECO:0000313" key="2">
    <source>
        <dbReference type="Proteomes" id="UP000824469"/>
    </source>
</evidence>
<reference evidence="1 2" key="1">
    <citation type="journal article" date="2021" name="Nat. Plants">
        <title>The Taxus genome provides insights into paclitaxel biosynthesis.</title>
        <authorList>
            <person name="Xiong X."/>
            <person name="Gou J."/>
            <person name="Liao Q."/>
            <person name="Li Y."/>
            <person name="Zhou Q."/>
            <person name="Bi G."/>
            <person name="Li C."/>
            <person name="Du R."/>
            <person name="Wang X."/>
            <person name="Sun T."/>
            <person name="Guo L."/>
            <person name="Liang H."/>
            <person name="Lu P."/>
            <person name="Wu Y."/>
            <person name="Zhang Z."/>
            <person name="Ro D.K."/>
            <person name="Shang Y."/>
            <person name="Huang S."/>
            <person name="Yan J."/>
        </authorList>
    </citation>
    <scope>NUCLEOTIDE SEQUENCE [LARGE SCALE GENOMIC DNA]</scope>
    <source>
        <strain evidence="1">Ta-2019</strain>
    </source>
</reference>
<feature type="non-terminal residue" evidence="1">
    <location>
        <position position="89"/>
    </location>
</feature>
<name>A0AA38LJ63_TAXCH</name>
<protein>
    <submittedName>
        <fullName evidence="1">Uncharacterized protein</fullName>
    </submittedName>
</protein>
<keyword evidence="2" id="KW-1185">Reference proteome</keyword>
<dbReference type="AlphaFoldDB" id="A0AA38LJ63"/>
<dbReference type="Proteomes" id="UP000824469">
    <property type="component" value="Unassembled WGS sequence"/>
</dbReference>
<accession>A0AA38LJ63</accession>